<dbReference type="RefSeq" id="XP_029121026.1">
    <property type="nucleotide sequence ID" value="XM_029265193.1"/>
</dbReference>
<dbReference type="GO" id="GO:0009451">
    <property type="term" value="P:RNA modification"/>
    <property type="evidence" value="ECO:0007669"/>
    <property type="project" value="InterPro"/>
</dbReference>
<dbReference type="Gene3D" id="1.25.40.10">
    <property type="entry name" value="Tetratricopeptide repeat domain"/>
    <property type="match status" value="2"/>
</dbReference>
<sequence length="232" mass="25591">MISGYTQARRPRDALELFRTMPVALDKVTMIGVISACAALEDLETGERVHCYIEEHGFWWMVSLRNVLVDMYSKCGCLHKAHQLFDETTTKSLISWNSMISAYAAHGDANSATTLFNQMVECGEGVRPDGATVLSMLSACARKGQVQEGRRVFEALRRGDYAGVETGVEHYGCMVDLLGGAGLLEEAYRLIETMPIPSNDMVWGALLGACRIHGDVEMGERAVKKLLELKPN</sequence>
<evidence type="ECO:0000313" key="4">
    <source>
        <dbReference type="RefSeq" id="XP_029121026.1"/>
    </source>
</evidence>
<dbReference type="InterPro" id="IPR002885">
    <property type="entry name" value="PPR_rpt"/>
</dbReference>
<organism evidence="3 4">
    <name type="scientific">Elaeis guineensis var. tenera</name>
    <name type="common">Oil palm</name>
    <dbReference type="NCBI Taxonomy" id="51953"/>
    <lineage>
        <taxon>Eukaryota</taxon>
        <taxon>Viridiplantae</taxon>
        <taxon>Streptophyta</taxon>
        <taxon>Embryophyta</taxon>
        <taxon>Tracheophyta</taxon>
        <taxon>Spermatophyta</taxon>
        <taxon>Magnoliopsida</taxon>
        <taxon>Liliopsida</taxon>
        <taxon>Arecaceae</taxon>
        <taxon>Arecoideae</taxon>
        <taxon>Cocoseae</taxon>
        <taxon>Elaeidinae</taxon>
        <taxon>Elaeis</taxon>
    </lineage>
</organism>
<name>A0A8N4F820_ELAGV</name>
<accession>A0A8N4F820</accession>
<evidence type="ECO:0000256" key="1">
    <source>
        <dbReference type="ARBA" id="ARBA00022737"/>
    </source>
</evidence>
<dbReference type="OrthoDB" id="185373at2759"/>
<keyword evidence="3" id="KW-1185">Reference proteome</keyword>
<dbReference type="NCBIfam" id="TIGR00756">
    <property type="entry name" value="PPR"/>
    <property type="match status" value="1"/>
</dbReference>
<dbReference type="PROSITE" id="PS51375">
    <property type="entry name" value="PPR"/>
    <property type="match status" value="1"/>
</dbReference>
<dbReference type="PANTHER" id="PTHR47926">
    <property type="entry name" value="PENTATRICOPEPTIDE REPEAT-CONTAINING PROTEIN"/>
    <property type="match status" value="1"/>
</dbReference>
<dbReference type="FunFam" id="1.25.40.10:FF:000345">
    <property type="entry name" value="Pentatricopeptide repeat-containing protein"/>
    <property type="match status" value="1"/>
</dbReference>
<keyword evidence="1" id="KW-0677">Repeat</keyword>
<feature type="repeat" description="PPR" evidence="2">
    <location>
        <begin position="92"/>
        <end position="126"/>
    </location>
</feature>
<proteinExistence type="predicted"/>
<dbReference type="InterPro" id="IPR011990">
    <property type="entry name" value="TPR-like_helical_dom_sf"/>
</dbReference>
<dbReference type="AlphaFoldDB" id="A0A8N4F820"/>
<gene>
    <name evidence="4" type="primary">LOC105047405</name>
</gene>
<evidence type="ECO:0000313" key="3">
    <source>
        <dbReference type="Proteomes" id="UP000504607"/>
    </source>
</evidence>
<dbReference type="Pfam" id="PF13041">
    <property type="entry name" value="PPR_2"/>
    <property type="match status" value="1"/>
</dbReference>
<dbReference type="InterPro" id="IPR046960">
    <property type="entry name" value="PPR_At4g14850-like_plant"/>
</dbReference>
<dbReference type="Proteomes" id="UP000504607">
    <property type="component" value="Chromosome 6"/>
</dbReference>
<reference evidence="4" key="1">
    <citation type="submission" date="2025-08" db="UniProtKB">
        <authorList>
            <consortium name="RefSeq"/>
        </authorList>
    </citation>
    <scope>IDENTIFICATION</scope>
</reference>
<protein>
    <submittedName>
        <fullName evidence="4">Pentatricopeptide repeat-containing protein At5g56310-like</fullName>
    </submittedName>
</protein>
<evidence type="ECO:0000256" key="2">
    <source>
        <dbReference type="PROSITE-ProRule" id="PRU00708"/>
    </source>
</evidence>
<dbReference type="Pfam" id="PF01535">
    <property type="entry name" value="PPR"/>
    <property type="match status" value="3"/>
</dbReference>
<dbReference type="GO" id="GO:0003723">
    <property type="term" value="F:RNA binding"/>
    <property type="evidence" value="ECO:0007669"/>
    <property type="project" value="InterPro"/>
</dbReference>